<dbReference type="Gene3D" id="2.30.130.30">
    <property type="entry name" value="Hypothetical protein"/>
    <property type="match status" value="1"/>
</dbReference>
<dbReference type="GO" id="GO:0180022">
    <property type="term" value="C:RQC-trigger complex"/>
    <property type="evidence" value="ECO:0007669"/>
    <property type="project" value="InterPro"/>
</dbReference>
<organism evidence="2 3">
    <name type="scientific">Rotaria sordida</name>
    <dbReference type="NCBI Taxonomy" id="392033"/>
    <lineage>
        <taxon>Eukaryota</taxon>
        <taxon>Metazoa</taxon>
        <taxon>Spiralia</taxon>
        <taxon>Gnathifera</taxon>
        <taxon>Rotifera</taxon>
        <taxon>Eurotatoria</taxon>
        <taxon>Bdelloidea</taxon>
        <taxon>Philodinida</taxon>
        <taxon>Philodinidae</taxon>
        <taxon>Rotaria</taxon>
    </lineage>
</organism>
<dbReference type="GO" id="GO:0072344">
    <property type="term" value="P:rescue of stalled ribosome"/>
    <property type="evidence" value="ECO:0007669"/>
    <property type="project" value="InterPro"/>
</dbReference>
<dbReference type="CDD" id="cd06554">
    <property type="entry name" value="ASCH_ASC-1_like"/>
    <property type="match status" value="1"/>
</dbReference>
<comment type="caution">
    <text evidence="2">The sequence shown here is derived from an EMBL/GenBank/DDBJ whole genome shotgun (WGS) entry which is preliminary data.</text>
</comment>
<dbReference type="AlphaFoldDB" id="A0A813V675"/>
<dbReference type="SUPFAM" id="SSF88697">
    <property type="entry name" value="PUA domain-like"/>
    <property type="match status" value="1"/>
</dbReference>
<evidence type="ECO:0000313" key="3">
    <source>
        <dbReference type="Proteomes" id="UP000663882"/>
    </source>
</evidence>
<dbReference type="InterPro" id="IPR015947">
    <property type="entry name" value="PUA-like_sf"/>
</dbReference>
<dbReference type="Pfam" id="PF23134">
    <property type="entry name" value="TRIP4_3rd"/>
    <property type="match status" value="1"/>
</dbReference>
<dbReference type="EMBL" id="CAJNOO010000166">
    <property type="protein sequence ID" value="CAF0837268.1"/>
    <property type="molecule type" value="Genomic_DNA"/>
</dbReference>
<dbReference type="Pfam" id="PF04266">
    <property type="entry name" value="ASCH"/>
    <property type="match status" value="1"/>
</dbReference>
<dbReference type="Pfam" id="PF06221">
    <property type="entry name" value="zf-C2HC5"/>
    <property type="match status" value="1"/>
</dbReference>
<dbReference type="GO" id="GO:0008270">
    <property type="term" value="F:zinc ion binding"/>
    <property type="evidence" value="ECO:0007669"/>
    <property type="project" value="InterPro"/>
</dbReference>
<dbReference type="GO" id="GO:0005634">
    <property type="term" value="C:nucleus"/>
    <property type="evidence" value="ECO:0007669"/>
    <property type="project" value="InterPro"/>
</dbReference>
<dbReference type="FunFam" id="2.30.130.30:FF:000002">
    <property type="entry name" value="Activating signal cointegrator 1"/>
    <property type="match status" value="1"/>
</dbReference>
<feature type="domain" description="ASCH" evidence="1">
    <location>
        <begin position="317"/>
        <end position="430"/>
    </location>
</feature>
<proteinExistence type="predicted"/>
<sequence length="458" mass="53333">MPTAQKKKSKYINVFSNAGKERMTVRLPGINIYYYYYNLNLSLSLSSGRSTCECQASKHKLISNCLKCGRIVCEQEGSGPCFFCGNLVCTRDERQLIISGTQEGKQLEQQLLSKQCREHESQNISNRTDESSQFSLNDIAEAVAFKNKLIEFDRTSAQRTQVIDDAADYFDSDNKWLSKQQRIKLEKLQAQMNEKKNPKNQKISIDFAGRRVYNETEQPGDRFYNEARAVHDNDQYELESDRIQQESIPNWDDDDNDLLNPNLPETMLAPQWVEQKTNTQSTLTTNLSQMTIEDNDRERLRIQDKELMQMTDDGMCLTMHQPWASLLVRGIKMHEGRSWYTSHRGRLWIHAAAKEPDQETILHMEEFYKARNNDNEIDFPTEYPTSVLLGCVDIIDCLDRNTYLEQYPDGESDSEFVFICENPQELFFKLPMPGQHKIYKMEKHAHQAAKKILLRRIQ</sequence>
<dbReference type="PANTHER" id="PTHR12963:SF4">
    <property type="entry name" value="ACTIVATING SIGNAL COINTEGRATOR 1"/>
    <property type="match status" value="1"/>
</dbReference>
<dbReference type="SMART" id="SM01022">
    <property type="entry name" value="ASCH"/>
    <property type="match status" value="1"/>
</dbReference>
<protein>
    <recommendedName>
        <fullName evidence="1">ASCH domain-containing protein</fullName>
    </recommendedName>
</protein>
<evidence type="ECO:0000313" key="2">
    <source>
        <dbReference type="EMBL" id="CAF0837268.1"/>
    </source>
</evidence>
<reference evidence="2" key="1">
    <citation type="submission" date="2021-02" db="EMBL/GenBank/DDBJ databases">
        <authorList>
            <person name="Nowell W R."/>
        </authorList>
    </citation>
    <scope>NUCLEOTIDE SEQUENCE</scope>
</reference>
<dbReference type="PANTHER" id="PTHR12963">
    <property type="entry name" value="THYROID RECEPTOR INTERACTING PROTEIN RELATED"/>
    <property type="match status" value="1"/>
</dbReference>
<dbReference type="InterPro" id="IPR007374">
    <property type="entry name" value="ASCH_domain"/>
</dbReference>
<gene>
    <name evidence="2" type="ORF">RFH988_LOCUS5750</name>
</gene>
<dbReference type="InterPro" id="IPR009349">
    <property type="entry name" value="TRIP4/RQT4_C2HC5_Znf"/>
</dbReference>
<evidence type="ECO:0000259" key="1">
    <source>
        <dbReference type="SMART" id="SM01022"/>
    </source>
</evidence>
<dbReference type="OrthoDB" id="338816at2759"/>
<accession>A0A813V675</accession>
<name>A0A813V675_9BILA</name>
<dbReference type="InterPro" id="IPR039128">
    <property type="entry name" value="TRIP4-like"/>
</dbReference>
<dbReference type="Proteomes" id="UP000663882">
    <property type="component" value="Unassembled WGS sequence"/>
</dbReference>
<dbReference type="InterPro" id="IPR056993">
    <property type="entry name" value="TRIP4_3rd_dom"/>
</dbReference>